<sequence length="276" mass="30324">MHSPDRHTYGLTTASECEQEESRLAHMHAAFTRYLDGALSLTPVAASLKRILDLGCGSGAWAIQAALKFPDAQVVAIDMSPLPHCELPPNVNFVLANLTEDWTLEMEAFDMVHSRLVMSHVVNGEDAIRKAAQLVRSGGLMIIEDFDLNSMVQTGGPATCAFVKKVIELWASRKADAEIGRKLSGIIKSTGCFFDVQVRKVPAPLCGTGHGEPMNELGRALKNSWIRVSEDRRLRALGLMEGMAQQQKEELIQADCMTVMDVYFCSAQRGYQAAKE</sequence>
<evidence type="ECO:0000313" key="2">
    <source>
        <dbReference type="Proteomes" id="UP001218188"/>
    </source>
</evidence>
<protein>
    <submittedName>
        <fullName evidence="1">S-adenosyl-L-methionine-dependent methyltransferase</fullName>
    </submittedName>
</protein>
<keyword evidence="1" id="KW-0808">Transferase</keyword>
<reference evidence="1" key="1">
    <citation type="submission" date="2023-03" db="EMBL/GenBank/DDBJ databases">
        <title>Massive genome expansion in bonnet fungi (Mycena s.s.) driven by repeated elements and novel gene families across ecological guilds.</title>
        <authorList>
            <consortium name="Lawrence Berkeley National Laboratory"/>
            <person name="Harder C.B."/>
            <person name="Miyauchi S."/>
            <person name="Viragh M."/>
            <person name="Kuo A."/>
            <person name="Thoen E."/>
            <person name="Andreopoulos B."/>
            <person name="Lu D."/>
            <person name="Skrede I."/>
            <person name="Drula E."/>
            <person name="Henrissat B."/>
            <person name="Morin E."/>
            <person name="Kohler A."/>
            <person name="Barry K."/>
            <person name="LaButti K."/>
            <person name="Morin E."/>
            <person name="Salamov A."/>
            <person name="Lipzen A."/>
            <person name="Mereny Z."/>
            <person name="Hegedus B."/>
            <person name="Baldrian P."/>
            <person name="Stursova M."/>
            <person name="Weitz H."/>
            <person name="Taylor A."/>
            <person name="Grigoriev I.V."/>
            <person name="Nagy L.G."/>
            <person name="Martin F."/>
            <person name="Kauserud H."/>
        </authorList>
    </citation>
    <scope>NUCLEOTIDE SEQUENCE</scope>
    <source>
        <strain evidence="1">CBHHK200</strain>
    </source>
</reference>
<accession>A0AAD6T5B3</accession>
<dbReference type="GO" id="GO:0008168">
    <property type="term" value="F:methyltransferase activity"/>
    <property type="evidence" value="ECO:0007669"/>
    <property type="project" value="UniProtKB-KW"/>
</dbReference>
<organism evidence="1 2">
    <name type="scientific">Mycena alexandri</name>
    <dbReference type="NCBI Taxonomy" id="1745969"/>
    <lineage>
        <taxon>Eukaryota</taxon>
        <taxon>Fungi</taxon>
        <taxon>Dikarya</taxon>
        <taxon>Basidiomycota</taxon>
        <taxon>Agaricomycotina</taxon>
        <taxon>Agaricomycetes</taxon>
        <taxon>Agaricomycetidae</taxon>
        <taxon>Agaricales</taxon>
        <taxon>Marasmiineae</taxon>
        <taxon>Mycenaceae</taxon>
        <taxon>Mycena</taxon>
    </lineage>
</organism>
<keyword evidence="2" id="KW-1185">Reference proteome</keyword>
<evidence type="ECO:0000313" key="1">
    <source>
        <dbReference type="EMBL" id="KAJ7040051.1"/>
    </source>
</evidence>
<dbReference type="EMBL" id="JARJCM010000024">
    <property type="protein sequence ID" value="KAJ7040051.1"/>
    <property type="molecule type" value="Genomic_DNA"/>
</dbReference>
<gene>
    <name evidence="1" type="ORF">C8F04DRAFT_273192</name>
</gene>
<dbReference type="PANTHER" id="PTHR43591:SF24">
    <property type="entry name" value="2-METHOXY-6-POLYPRENYL-1,4-BENZOQUINOL METHYLASE, MITOCHONDRIAL"/>
    <property type="match status" value="1"/>
</dbReference>
<dbReference type="PANTHER" id="PTHR43591">
    <property type="entry name" value="METHYLTRANSFERASE"/>
    <property type="match status" value="1"/>
</dbReference>
<dbReference type="SUPFAM" id="SSF53335">
    <property type="entry name" value="S-adenosyl-L-methionine-dependent methyltransferases"/>
    <property type="match status" value="1"/>
</dbReference>
<dbReference type="InterPro" id="IPR029063">
    <property type="entry name" value="SAM-dependent_MTases_sf"/>
</dbReference>
<dbReference type="Proteomes" id="UP001218188">
    <property type="component" value="Unassembled WGS sequence"/>
</dbReference>
<dbReference type="Gene3D" id="3.40.50.150">
    <property type="entry name" value="Vaccinia Virus protein VP39"/>
    <property type="match status" value="1"/>
</dbReference>
<dbReference type="GO" id="GO:0032259">
    <property type="term" value="P:methylation"/>
    <property type="evidence" value="ECO:0007669"/>
    <property type="project" value="UniProtKB-KW"/>
</dbReference>
<dbReference type="CDD" id="cd02440">
    <property type="entry name" value="AdoMet_MTases"/>
    <property type="match status" value="1"/>
</dbReference>
<dbReference type="AlphaFoldDB" id="A0AAD6T5B3"/>
<comment type="caution">
    <text evidence="1">The sequence shown here is derived from an EMBL/GenBank/DDBJ whole genome shotgun (WGS) entry which is preliminary data.</text>
</comment>
<dbReference type="Pfam" id="PF13489">
    <property type="entry name" value="Methyltransf_23"/>
    <property type="match status" value="1"/>
</dbReference>
<name>A0AAD6T5B3_9AGAR</name>
<keyword evidence="1" id="KW-0489">Methyltransferase</keyword>
<proteinExistence type="predicted"/>